<gene>
    <name evidence="2" type="ORF">JK363_01375</name>
</gene>
<evidence type="ECO:0000313" key="3">
    <source>
        <dbReference type="Proteomes" id="UP000634229"/>
    </source>
</evidence>
<dbReference type="Proteomes" id="UP000634229">
    <property type="component" value="Unassembled WGS sequence"/>
</dbReference>
<protein>
    <submittedName>
        <fullName evidence="2">Uncharacterized protein</fullName>
    </submittedName>
</protein>
<accession>A0ABS1N5M5</accession>
<comment type="caution">
    <text evidence="2">The sequence shown here is derived from an EMBL/GenBank/DDBJ whole genome shotgun (WGS) entry which is preliminary data.</text>
</comment>
<dbReference type="EMBL" id="JAERRF010000001">
    <property type="protein sequence ID" value="MBL1095343.1"/>
    <property type="molecule type" value="Genomic_DNA"/>
</dbReference>
<organism evidence="2 3">
    <name type="scientific">Streptomyces coffeae</name>
    <dbReference type="NCBI Taxonomy" id="621382"/>
    <lineage>
        <taxon>Bacteria</taxon>
        <taxon>Bacillati</taxon>
        <taxon>Actinomycetota</taxon>
        <taxon>Actinomycetes</taxon>
        <taxon>Kitasatosporales</taxon>
        <taxon>Streptomycetaceae</taxon>
        <taxon>Streptomyces</taxon>
    </lineage>
</organism>
<feature type="compositionally biased region" description="Low complexity" evidence="1">
    <location>
        <begin position="1"/>
        <end position="12"/>
    </location>
</feature>
<reference evidence="2 3" key="1">
    <citation type="submission" date="2021-01" db="EMBL/GenBank/DDBJ databases">
        <title>WGS of actinomycetes isolated from Thailand.</title>
        <authorList>
            <person name="Thawai C."/>
        </authorList>
    </citation>
    <scope>NUCLEOTIDE SEQUENCE [LARGE SCALE GENOMIC DNA]</scope>
    <source>
        <strain evidence="2 3">CA1R205</strain>
    </source>
</reference>
<evidence type="ECO:0000313" key="2">
    <source>
        <dbReference type="EMBL" id="MBL1095343.1"/>
    </source>
</evidence>
<sequence length="63" mass="6447">MTTAAISTTASTVQDGPAAAATHPRHLVGQALRAVRIFATTAFSVAVLGSYADDARGVTIPRH</sequence>
<dbReference type="RefSeq" id="WP_201870623.1">
    <property type="nucleotide sequence ID" value="NZ_JAERRF010000001.1"/>
</dbReference>
<feature type="region of interest" description="Disordered" evidence="1">
    <location>
        <begin position="1"/>
        <end position="20"/>
    </location>
</feature>
<evidence type="ECO:0000256" key="1">
    <source>
        <dbReference type="SAM" id="MobiDB-lite"/>
    </source>
</evidence>
<proteinExistence type="predicted"/>
<name>A0ABS1N5M5_9ACTN</name>
<keyword evidence="3" id="KW-1185">Reference proteome</keyword>